<organism evidence="1 2">
    <name type="scientific">Spirosoma pollinicola</name>
    <dbReference type="NCBI Taxonomy" id="2057025"/>
    <lineage>
        <taxon>Bacteria</taxon>
        <taxon>Pseudomonadati</taxon>
        <taxon>Bacteroidota</taxon>
        <taxon>Cytophagia</taxon>
        <taxon>Cytophagales</taxon>
        <taxon>Cytophagaceae</taxon>
        <taxon>Spirosoma</taxon>
    </lineage>
</organism>
<evidence type="ECO:0000313" key="2">
    <source>
        <dbReference type="Proteomes" id="UP000232883"/>
    </source>
</evidence>
<proteinExistence type="predicted"/>
<protein>
    <submittedName>
        <fullName evidence="1">Uncharacterized protein</fullName>
    </submittedName>
</protein>
<dbReference type="EMBL" id="CP025096">
    <property type="protein sequence ID" value="AUD03905.1"/>
    <property type="molecule type" value="Genomic_DNA"/>
</dbReference>
<dbReference type="AlphaFoldDB" id="A0A2K8Z221"/>
<name>A0A2K8Z221_9BACT</name>
<accession>A0A2K8Z221</accession>
<evidence type="ECO:0000313" key="1">
    <source>
        <dbReference type="EMBL" id="AUD03905.1"/>
    </source>
</evidence>
<reference evidence="1 2" key="1">
    <citation type="submission" date="2017-11" db="EMBL/GenBank/DDBJ databases">
        <title>Taxonomic description and genome sequences of Spirosoma HA7 sp. nov., isolated from pollen microhabitat of Corylus avellana.</title>
        <authorList>
            <person name="Ambika Manirajan B."/>
            <person name="Suarez C."/>
            <person name="Ratering S."/>
            <person name="Geissler-Plaum R."/>
            <person name="Cardinale M."/>
            <person name="Sylvia S."/>
        </authorList>
    </citation>
    <scope>NUCLEOTIDE SEQUENCE [LARGE SCALE GENOMIC DNA]</scope>
    <source>
        <strain evidence="1 2">HA7</strain>
    </source>
</reference>
<keyword evidence="2" id="KW-1185">Reference proteome</keyword>
<sequence>MQPSVLKFPGVVTAVNYYGTQRDLRYFVCDNYFARLNYVRFIRPDYFAEKMYRATGFDQNTACRRNSRGGSVRKQILH</sequence>
<dbReference type="KEGG" id="spir:CWM47_20005"/>
<gene>
    <name evidence="1" type="ORF">CWM47_20005</name>
</gene>
<dbReference type="Proteomes" id="UP000232883">
    <property type="component" value="Chromosome"/>
</dbReference>